<organism evidence="7 8">
    <name type="scientific">Lecanosticta acicola</name>
    <dbReference type="NCBI Taxonomy" id="111012"/>
    <lineage>
        <taxon>Eukaryota</taxon>
        <taxon>Fungi</taxon>
        <taxon>Dikarya</taxon>
        <taxon>Ascomycota</taxon>
        <taxon>Pezizomycotina</taxon>
        <taxon>Dothideomycetes</taxon>
        <taxon>Dothideomycetidae</taxon>
        <taxon>Mycosphaerellales</taxon>
        <taxon>Mycosphaerellaceae</taxon>
        <taxon>Lecanosticta</taxon>
    </lineage>
</organism>
<feature type="transmembrane region" description="Helical" evidence="6">
    <location>
        <begin position="12"/>
        <end position="32"/>
    </location>
</feature>
<feature type="transmembrane region" description="Helical" evidence="6">
    <location>
        <begin position="160"/>
        <end position="181"/>
    </location>
</feature>
<evidence type="ECO:0000313" key="7">
    <source>
        <dbReference type="EMBL" id="CAK4030436.1"/>
    </source>
</evidence>
<evidence type="ECO:0000256" key="3">
    <source>
        <dbReference type="ARBA" id="ARBA00022692"/>
    </source>
</evidence>
<keyword evidence="4 6" id="KW-1133">Transmembrane helix</keyword>
<feature type="transmembrane region" description="Helical" evidence="6">
    <location>
        <begin position="419"/>
        <end position="438"/>
    </location>
</feature>
<dbReference type="GO" id="GO:0022857">
    <property type="term" value="F:transmembrane transporter activity"/>
    <property type="evidence" value="ECO:0007669"/>
    <property type="project" value="InterPro"/>
</dbReference>
<dbReference type="Proteomes" id="UP001296104">
    <property type="component" value="Unassembled WGS sequence"/>
</dbReference>
<feature type="transmembrane region" description="Helical" evidence="6">
    <location>
        <begin position="248"/>
        <end position="269"/>
    </location>
</feature>
<keyword evidence="5 6" id="KW-0472">Membrane</keyword>
<reference evidence="7" key="1">
    <citation type="submission" date="2023-11" db="EMBL/GenBank/DDBJ databases">
        <authorList>
            <person name="Alioto T."/>
            <person name="Alioto T."/>
            <person name="Gomez Garrido J."/>
        </authorList>
    </citation>
    <scope>NUCLEOTIDE SEQUENCE</scope>
</reference>
<dbReference type="PIRSF" id="PIRSF006060">
    <property type="entry name" value="AA_transporter"/>
    <property type="match status" value="1"/>
</dbReference>
<dbReference type="PANTHER" id="PTHR45649:SF4">
    <property type="entry name" value="TRANSPORTER, PUTATIVE (EUROFUNG)-RELATED"/>
    <property type="match status" value="1"/>
</dbReference>
<keyword evidence="8" id="KW-1185">Reference proteome</keyword>
<dbReference type="InterPro" id="IPR002293">
    <property type="entry name" value="AA/rel_permease1"/>
</dbReference>
<evidence type="ECO:0000256" key="5">
    <source>
        <dbReference type="ARBA" id="ARBA00023136"/>
    </source>
</evidence>
<dbReference type="GO" id="GO:0016020">
    <property type="term" value="C:membrane"/>
    <property type="evidence" value="ECO:0007669"/>
    <property type="project" value="UniProtKB-SubCell"/>
</dbReference>
<dbReference type="Pfam" id="PF13520">
    <property type="entry name" value="AA_permease_2"/>
    <property type="match status" value="1"/>
</dbReference>
<dbReference type="PANTHER" id="PTHR45649">
    <property type="entry name" value="AMINO-ACID PERMEASE BAT1"/>
    <property type="match status" value="1"/>
</dbReference>
<feature type="transmembrane region" description="Helical" evidence="6">
    <location>
        <begin position="450"/>
        <end position="470"/>
    </location>
</feature>
<dbReference type="Gene3D" id="1.20.1740.10">
    <property type="entry name" value="Amino acid/polyamine transporter I"/>
    <property type="match status" value="1"/>
</dbReference>
<evidence type="ECO:0000313" key="8">
    <source>
        <dbReference type="Proteomes" id="UP001296104"/>
    </source>
</evidence>
<evidence type="ECO:0000256" key="1">
    <source>
        <dbReference type="ARBA" id="ARBA00004141"/>
    </source>
</evidence>
<dbReference type="AlphaFoldDB" id="A0AAI8Z0W8"/>
<evidence type="ECO:0000256" key="2">
    <source>
        <dbReference type="ARBA" id="ARBA00022448"/>
    </source>
</evidence>
<evidence type="ECO:0000256" key="6">
    <source>
        <dbReference type="SAM" id="Phobius"/>
    </source>
</evidence>
<evidence type="ECO:0000256" key="4">
    <source>
        <dbReference type="ARBA" id="ARBA00022989"/>
    </source>
</evidence>
<sequence length="492" mass="54253">MQQHFRQISTIGFTSLVMGTWEILLTASGPALQNGGLAGLFWSMIWCHVGQLFLVLSLAEMSSMAPAAGGQYQWVSKFALRRYEMFLSYCSGWFCSVGWQARFASTCYMVAGILQMLVIHNGDDNYTYSRPQRGLMTIGIASAVSAFNIFAAGHLSIAEGLFALCHVFALVPIVVSLWVLADKNPVSNAIGNFVDNSRYMPDHSSDWVSTSLAVLVGQPCSIFILLGTDAVTHIAEEIEEADVVVPRCILWSFIGNTPLTILTLFTFVFNCGRIDVLVSKERPPFVLIFQSALNYQPAVNTFTGVIIALMFMVATSTMVATSRHLYSFGRDRAVSCSAWLGRVHPLFKVPFNAILCTVLATTVLCAVCINSSTAQHTMMCFSTASIHASYIVSLGCLILKRLRHEQLPPARWTLGRSGLWINVLALIYCTWAAFWSFWPSQSSVSLTNFNWTPVLFVLVLVVAVTMFMNVQSRATKRALSFERIALGARTVG</sequence>
<feature type="transmembrane region" description="Helical" evidence="6">
    <location>
        <begin position="349"/>
        <end position="372"/>
    </location>
</feature>
<feature type="transmembrane region" description="Helical" evidence="6">
    <location>
        <begin position="38"/>
        <end position="59"/>
    </location>
</feature>
<comment type="subcellular location">
    <subcellularLocation>
        <location evidence="1">Membrane</location>
        <topology evidence="1">Multi-pass membrane protein</topology>
    </subcellularLocation>
</comment>
<comment type="caution">
    <text evidence="7">The sequence shown here is derived from an EMBL/GenBank/DDBJ whole genome shotgun (WGS) entry which is preliminary data.</text>
</comment>
<feature type="transmembrane region" description="Helical" evidence="6">
    <location>
        <begin position="301"/>
        <end position="320"/>
    </location>
</feature>
<name>A0AAI8Z0W8_9PEZI</name>
<dbReference type="EMBL" id="CAVMBE010000036">
    <property type="protein sequence ID" value="CAK4030436.1"/>
    <property type="molecule type" value="Genomic_DNA"/>
</dbReference>
<keyword evidence="2" id="KW-0813">Transport</keyword>
<gene>
    <name evidence="7" type="ORF">LECACI_7A005594</name>
</gene>
<feature type="transmembrane region" description="Helical" evidence="6">
    <location>
        <begin position="86"/>
        <end position="114"/>
    </location>
</feature>
<keyword evidence="3 6" id="KW-0812">Transmembrane</keyword>
<accession>A0AAI8Z0W8</accession>
<proteinExistence type="predicted"/>
<protein>
    <submittedName>
        <fullName evidence="7">Amino acid transporter</fullName>
    </submittedName>
</protein>
<feature type="transmembrane region" description="Helical" evidence="6">
    <location>
        <begin position="134"/>
        <end position="153"/>
    </location>
</feature>